<accession>A0ACB8BEJ3</accession>
<reference evidence="1" key="1">
    <citation type="journal article" date="2021" name="New Phytol.">
        <title>Evolutionary innovations through gain and loss of genes in the ectomycorrhizal Boletales.</title>
        <authorList>
            <person name="Wu G."/>
            <person name="Miyauchi S."/>
            <person name="Morin E."/>
            <person name="Kuo A."/>
            <person name="Drula E."/>
            <person name="Varga T."/>
            <person name="Kohler A."/>
            <person name="Feng B."/>
            <person name="Cao Y."/>
            <person name="Lipzen A."/>
            <person name="Daum C."/>
            <person name="Hundley H."/>
            <person name="Pangilinan J."/>
            <person name="Johnson J."/>
            <person name="Barry K."/>
            <person name="LaButti K."/>
            <person name="Ng V."/>
            <person name="Ahrendt S."/>
            <person name="Min B."/>
            <person name="Choi I.G."/>
            <person name="Park H."/>
            <person name="Plett J.M."/>
            <person name="Magnuson J."/>
            <person name="Spatafora J.W."/>
            <person name="Nagy L.G."/>
            <person name="Henrissat B."/>
            <person name="Grigoriev I.V."/>
            <person name="Yang Z.L."/>
            <person name="Xu J."/>
            <person name="Martin F.M."/>
        </authorList>
    </citation>
    <scope>NUCLEOTIDE SEQUENCE</scope>
    <source>
        <strain evidence="1">KUC20120723A-06</strain>
    </source>
</reference>
<evidence type="ECO:0000313" key="1">
    <source>
        <dbReference type="EMBL" id="KAH7924089.1"/>
    </source>
</evidence>
<dbReference type="Proteomes" id="UP000790709">
    <property type="component" value="Unassembled WGS sequence"/>
</dbReference>
<name>A0ACB8BEJ3_9AGAM</name>
<organism evidence="1 2">
    <name type="scientific">Leucogyrophana mollusca</name>
    <dbReference type="NCBI Taxonomy" id="85980"/>
    <lineage>
        <taxon>Eukaryota</taxon>
        <taxon>Fungi</taxon>
        <taxon>Dikarya</taxon>
        <taxon>Basidiomycota</taxon>
        <taxon>Agaricomycotina</taxon>
        <taxon>Agaricomycetes</taxon>
        <taxon>Agaricomycetidae</taxon>
        <taxon>Boletales</taxon>
        <taxon>Boletales incertae sedis</taxon>
        <taxon>Leucogyrophana</taxon>
    </lineage>
</organism>
<keyword evidence="2" id="KW-1185">Reference proteome</keyword>
<comment type="caution">
    <text evidence="1">The sequence shown here is derived from an EMBL/GenBank/DDBJ whole genome shotgun (WGS) entry which is preliminary data.</text>
</comment>
<sequence>MTTPLVPPGRRAHLDMDLGTVPTQERFTSQPSGYLRSNRPGPHSPHTDGQVYDAQPWKPADSESSNYGRYRTVSEVNVENIRFAPADLTGKITRLEKYPVAYGGFSDIWRCLWHNSPKSVEVAVKAIRTHASDDGSGNLSKKSKRLRRELQVWTRLDHANVLPLYGITSDFGHFPSMVCPWRENGTLTNFLEKRRTDLTEYNRWKLLSDIAAGLFYLHSCSVIHGDLSGSNVLIDRKGGACLADFGLSSVTYEFQGTSYFTSSIRGAVRWAAPELYQILESEDTPPNLPTTQSDIYSFSSVMFQVLSGSIPYHNLRENAQVLVAIISGSTPRRPRNLDIDHLQWSFIQRCWSTPARRPLISDILEFVRLQLALASPASGVGEEEESIINDDIMLPPPHRTRSQTPPLSPSSSFSGTSSSTFHSRGSSLLSMMSSISSLDDQEICDDPIQHVASESETQYDKSPSSLHSASSTSSTPQSPPLTSAVTFHPPTIQRPTNPPHWKPPTLLSKPLKVPMIPRDNSRPLLPLEVSVFTVVELGTVCTRQGFYTDRWIFPIGYVMERKYLSITDPTAEVTYQCSILDGTTGPRFQIVAADVPHRPMIATTPKDAWAIVVKQAHSIRNIRSSGASGRGTLAWLCVADVCGEWFVMVFVRTRGHGSVGFAKSTPVAVTMDHEGTHYGPVAQTRLRFLKAISGVPNKNNPSCQGWFKVQ</sequence>
<proteinExistence type="predicted"/>
<gene>
    <name evidence="1" type="ORF">BV22DRAFT_539111</name>
</gene>
<protein>
    <submittedName>
        <fullName evidence="1">Kinase-like protein</fullName>
    </submittedName>
</protein>
<dbReference type="EMBL" id="MU266434">
    <property type="protein sequence ID" value="KAH7924089.1"/>
    <property type="molecule type" value="Genomic_DNA"/>
</dbReference>
<evidence type="ECO:0000313" key="2">
    <source>
        <dbReference type="Proteomes" id="UP000790709"/>
    </source>
</evidence>